<evidence type="ECO:0000256" key="1">
    <source>
        <dbReference type="ARBA" id="ARBA00007804"/>
    </source>
</evidence>
<dbReference type="AlphaFoldDB" id="A0A9P6Q359"/>
<comment type="subunit">
    <text evidence="10">Component of the NDC80 complex.</text>
</comment>
<comment type="caution">
    <text evidence="13">The sequence shown here is derived from an EMBL/GenBank/DDBJ whole genome shotgun (WGS) entry which is preliminary data.</text>
</comment>
<dbReference type="GO" id="GO:0007059">
    <property type="term" value="P:chromosome segregation"/>
    <property type="evidence" value="ECO:0007669"/>
    <property type="project" value="TreeGrafter"/>
</dbReference>
<keyword evidence="9 10" id="KW-0137">Centromere</keyword>
<keyword evidence="14" id="KW-1185">Reference proteome</keyword>
<evidence type="ECO:0000256" key="11">
    <source>
        <dbReference type="SAM" id="Coils"/>
    </source>
</evidence>
<dbReference type="Proteomes" id="UP000726737">
    <property type="component" value="Unassembled WGS sequence"/>
</dbReference>
<keyword evidence="3 10" id="KW-0132">Cell division</keyword>
<reference evidence="13" key="1">
    <citation type="journal article" date="2020" name="Fungal Divers.">
        <title>Resolving the Mortierellaceae phylogeny through synthesis of multi-gene phylogenetics and phylogenomics.</title>
        <authorList>
            <person name="Vandepol N."/>
            <person name="Liber J."/>
            <person name="Desiro A."/>
            <person name="Na H."/>
            <person name="Kennedy M."/>
            <person name="Barry K."/>
            <person name="Grigoriev I.V."/>
            <person name="Miller A.N."/>
            <person name="O'Donnell K."/>
            <person name="Stajich J.E."/>
            <person name="Bonito G."/>
        </authorList>
    </citation>
    <scope>NUCLEOTIDE SEQUENCE</scope>
    <source>
        <strain evidence="13">KOD948</strain>
    </source>
</reference>
<dbReference type="InterPro" id="IPR038066">
    <property type="entry name" value="Spc24_Fungi_globular_sf"/>
</dbReference>
<dbReference type="GO" id="GO:0031262">
    <property type="term" value="C:Ndc80 complex"/>
    <property type="evidence" value="ECO:0007669"/>
    <property type="project" value="TreeGrafter"/>
</dbReference>
<dbReference type="SUPFAM" id="SSF143026">
    <property type="entry name" value="Kinetochore globular domain"/>
    <property type="match status" value="1"/>
</dbReference>
<dbReference type="EMBL" id="JAAAJA010000257">
    <property type="protein sequence ID" value="KAG0257486.1"/>
    <property type="molecule type" value="Genomic_DNA"/>
</dbReference>
<keyword evidence="4 10" id="KW-0498">Mitosis</keyword>
<evidence type="ECO:0000256" key="12">
    <source>
        <dbReference type="SAM" id="MobiDB-lite"/>
    </source>
</evidence>
<name>A0A9P6Q359_9FUNG</name>
<evidence type="ECO:0000256" key="8">
    <source>
        <dbReference type="ARBA" id="ARBA00023306"/>
    </source>
</evidence>
<keyword evidence="7 10" id="KW-0539">Nucleus</keyword>
<feature type="compositionally biased region" description="Low complexity" evidence="12">
    <location>
        <begin position="139"/>
        <end position="157"/>
    </location>
</feature>
<dbReference type="Gene3D" id="3.30.160.430">
    <property type="match status" value="1"/>
</dbReference>
<comment type="function">
    <text evidence="10">Acts as a component of the essential kinetochore-associated NDC80 complex, which is required for chromosome segregation and spindle checkpoint activity.</text>
</comment>
<keyword evidence="5 10" id="KW-0995">Kinetochore</keyword>
<dbReference type="PANTHER" id="PTHR22142:SF2">
    <property type="entry name" value="KINETOCHORE PROTEIN SPC24"/>
    <property type="match status" value="1"/>
</dbReference>
<dbReference type="OrthoDB" id="3344830at2759"/>
<protein>
    <recommendedName>
        <fullName evidence="10">Kinetochore protein Spc24</fullName>
    </recommendedName>
</protein>
<evidence type="ECO:0000313" key="13">
    <source>
        <dbReference type="EMBL" id="KAG0257486.1"/>
    </source>
</evidence>
<evidence type="ECO:0000256" key="10">
    <source>
        <dbReference type="RuleBase" id="RU368011"/>
    </source>
</evidence>
<feature type="region of interest" description="Disordered" evidence="12">
    <location>
        <begin position="134"/>
        <end position="163"/>
    </location>
</feature>
<keyword evidence="6 11" id="KW-0175">Coiled coil</keyword>
<evidence type="ECO:0000256" key="7">
    <source>
        <dbReference type="ARBA" id="ARBA00023242"/>
    </source>
</evidence>
<keyword evidence="8 10" id="KW-0131">Cell cycle</keyword>
<dbReference type="Pfam" id="PF08286">
    <property type="entry name" value="Spc24"/>
    <property type="match status" value="1"/>
</dbReference>
<dbReference type="InterPro" id="IPR013252">
    <property type="entry name" value="Ndc80_Spc24"/>
</dbReference>
<evidence type="ECO:0000256" key="5">
    <source>
        <dbReference type="ARBA" id="ARBA00022838"/>
    </source>
</evidence>
<dbReference type="GO" id="GO:0005634">
    <property type="term" value="C:nucleus"/>
    <property type="evidence" value="ECO:0007669"/>
    <property type="project" value="UniProtKB-SubCell"/>
</dbReference>
<evidence type="ECO:0000256" key="6">
    <source>
        <dbReference type="ARBA" id="ARBA00023054"/>
    </source>
</evidence>
<evidence type="ECO:0000256" key="2">
    <source>
        <dbReference type="ARBA" id="ARBA00022454"/>
    </source>
</evidence>
<dbReference type="PANTHER" id="PTHR22142">
    <property type="match status" value="1"/>
</dbReference>
<accession>A0A9P6Q359</accession>
<evidence type="ECO:0000256" key="9">
    <source>
        <dbReference type="ARBA" id="ARBA00023328"/>
    </source>
</evidence>
<evidence type="ECO:0000256" key="4">
    <source>
        <dbReference type="ARBA" id="ARBA00022776"/>
    </source>
</evidence>
<evidence type="ECO:0000313" key="14">
    <source>
        <dbReference type="Proteomes" id="UP000726737"/>
    </source>
</evidence>
<evidence type="ECO:0000256" key="3">
    <source>
        <dbReference type="ARBA" id="ARBA00022618"/>
    </source>
</evidence>
<sequence>MSNPSAAATTNDDNIQTLIQETTARFHKSNTDVLSLQKTAQDIKETDRERREVLQDARATLQQLSRKLHKSRMLGSREHVAPDSLKHDDRMMELDQQRFTLAREIQDLDQDIGSLEAELHMLRKQNEELDTKHPVTMGADAGSNAEAAARRASTRSSMGPDADLLDDGEESMSDKANATAILRLQIFRGLGIEMLQNDFGEYSKARIRSKNDVHVVNLDQQLSSHYLTNLIWDFAS</sequence>
<feature type="coiled-coil region" evidence="11">
    <location>
        <begin position="36"/>
        <end position="132"/>
    </location>
</feature>
<organism evidence="13 14">
    <name type="scientific">Mortierella polycephala</name>
    <dbReference type="NCBI Taxonomy" id="41804"/>
    <lineage>
        <taxon>Eukaryota</taxon>
        <taxon>Fungi</taxon>
        <taxon>Fungi incertae sedis</taxon>
        <taxon>Mucoromycota</taxon>
        <taxon>Mortierellomycotina</taxon>
        <taxon>Mortierellomycetes</taxon>
        <taxon>Mortierellales</taxon>
        <taxon>Mortierellaceae</taxon>
        <taxon>Mortierella</taxon>
    </lineage>
</organism>
<dbReference type="GO" id="GO:0008017">
    <property type="term" value="F:microtubule binding"/>
    <property type="evidence" value="ECO:0007669"/>
    <property type="project" value="TreeGrafter"/>
</dbReference>
<proteinExistence type="inferred from homology"/>
<keyword evidence="2 10" id="KW-0158">Chromosome</keyword>
<comment type="similarity">
    <text evidence="1 10">Belongs to the SPC24 family.</text>
</comment>
<comment type="subcellular location">
    <subcellularLocation>
        <location evidence="10">Nucleus</location>
    </subcellularLocation>
    <subcellularLocation>
        <location evidence="10">Chromosome</location>
        <location evidence="10">Centromere</location>
        <location evidence="10">Kinetochore</location>
    </subcellularLocation>
</comment>
<dbReference type="CDD" id="cd11565">
    <property type="entry name" value="RWD_Spc24"/>
    <property type="match status" value="1"/>
</dbReference>
<gene>
    <name evidence="13" type="primary">SPC24</name>
    <name evidence="13" type="ORF">BG011_003935</name>
</gene>
<dbReference type="GO" id="GO:0051301">
    <property type="term" value="P:cell division"/>
    <property type="evidence" value="ECO:0007669"/>
    <property type="project" value="UniProtKB-UniRule"/>
</dbReference>